<feature type="region of interest" description="Disordered" evidence="1">
    <location>
        <begin position="1"/>
        <end position="47"/>
    </location>
</feature>
<name>A0ABR3Z1Z5_9PEZI</name>
<protein>
    <recommendedName>
        <fullName evidence="2">DUF6987 domain-containing protein</fullName>
    </recommendedName>
</protein>
<keyword evidence="4" id="KW-1185">Reference proteome</keyword>
<feature type="domain" description="DUF6987" evidence="2">
    <location>
        <begin position="36"/>
        <end position="232"/>
    </location>
</feature>
<gene>
    <name evidence="3" type="ORF">Sste5346_006369</name>
</gene>
<reference evidence="3 4" key="1">
    <citation type="journal article" date="2024" name="IMA Fungus">
        <title>IMA Genome - F19 : A genome assembly and annotation guide to empower mycologists, including annotated draft genome sequences of Ceratocystis pirilliformis, Diaporthe australafricana, Fusarium ophioides, Paecilomyces lecythidis, and Sporothrix stenoceras.</title>
        <authorList>
            <person name="Aylward J."/>
            <person name="Wilson A.M."/>
            <person name="Visagie C.M."/>
            <person name="Spraker J."/>
            <person name="Barnes I."/>
            <person name="Buitendag C."/>
            <person name="Ceriani C."/>
            <person name="Del Mar Angel L."/>
            <person name="du Plessis D."/>
            <person name="Fuchs T."/>
            <person name="Gasser K."/>
            <person name="Kramer D."/>
            <person name="Li W."/>
            <person name="Munsamy K."/>
            <person name="Piso A."/>
            <person name="Price J.L."/>
            <person name="Sonnekus B."/>
            <person name="Thomas C."/>
            <person name="van der Nest A."/>
            <person name="van Dijk A."/>
            <person name="van Heerden A."/>
            <person name="van Vuuren N."/>
            <person name="Yilmaz N."/>
            <person name="Duong T.A."/>
            <person name="van der Merwe N.A."/>
            <person name="Wingfield M.J."/>
            <person name="Wingfield B.D."/>
        </authorList>
    </citation>
    <scope>NUCLEOTIDE SEQUENCE [LARGE SCALE GENOMIC DNA]</scope>
    <source>
        <strain evidence="3 4">CMW 5346</strain>
    </source>
</reference>
<feature type="compositionally biased region" description="Basic and acidic residues" evidence="1">
    <location>
        <begin position="30"/>
        <end position="45"/>
    </location>
</feature>
<dbReference type="Pfam" id="PF22485">
    <property type="entry name" value="DUF6987"/>
    <property type="match status" value="1"/>
</dbReference>
<dbReference type="PANTHER" id="PTHR39461">
    <property type="entry name" value="LEA DOMAIN PROTEIN (AFU_ORTHOLOGUE AFUA_8G04920)"/>
    <property type="match status" value="1"/>
</dbReference>
<proteinExistence type="predicted"/>
<evidence type="ECO:0000256" key="1">
    <source>
        <dbReference type="SAM" id="MobiDB-lite"/>
    </source>
</evidence>
<evidence type="ECO:0000313" key="3">
    <source>
        <dbReference type="EMBL" id="KAL1893539.1"/>
    </source>
</evidence>
<evidence type="ECO:0000259" key="2">
    <source>
        <dbReference type="Pfam" id="PF22485"/>
    </source>
</evidence>
<dbReference type="EMBL" id="JAWCUI010000037">
    <property type="protein sequence ID" value="KAL1893539.1"/>
    <property type="molecule type" value="Genomic_DNA"/>
</dbReference>
<comment type="caution">
    <text evidence="3">The sequence shown here is derived from an EMBL/GenBank/DDBJ whole genome shotgun (WGS) entry which is preliminary data.</text>
</comment>
<evidence type="ECO:0000313" key="4">
    <source>
        <dbReference type="Proteomes" id="UP001583186"/>
    </source>
</evidence>
<dbReference type="PANTHER" id="PTHR39461:SF1">
    <property type="entry name" value="LEA DOMAIN PROTEIN (AFU_ORTHOLOGUE AFUA_8G04920)"/>
    <property type="match status" value="1"/>
</dbReference>
<dbReference type="Proteomes" id="UP001583186">
    <property type="component" value="Unassembled WGS sequence"/>
</dbReference>
<accession>A0ABR3Z1Z5</accession>
<dbReference type="InterPro" id="IPR054256">
    <property type="entry name" value="DUF6987"/>
</dbReference>
<sequence length="241" mass="25567">MADIQSAPSPPKTDSATNDPKNSSGSSGADAKDPDADKKEQDKKLAQQMTTALERCLDKVKPICDMIAQKIEKADRTPKEDLDEEALVKEVKPLIEEGGKILTEANGVVRGLDPDGRIQSQAKHHSATHEATPEEYKLADVLKELTEKVAKTIDDAKKKLENMPKAKEELNPLWALLSDPLAQILAAVGLLLNGVLGLVGKLLGGLGLGGLVDNLLSGLGLNKILDNLGLGSLSSSLTGKK</sequence>
<organism evidence="3 4">
    <name type="scientific">Sporothrix stenoceras</name>
    <dbReference type="NCBI Taxonomy" id="5173"/>
    <lineage>
        <taxon>Eukaryota</taxon>
        <taxon>Fungi</taxon>
        <taxon>Dikarya</taxon>
        <taxon>Ascomycota</taxon>
        <taxon>Pezizomycotina</taxon>
        <taxon>Sordariomycetes</taxon>
        <taxon>Sordariomycetidae</taxon>
        <taxon>Ophiostomatales</taxon>
        <taxon>Ophiostomataceae</taxon>
        <taxon>Sporothrix</taxon>
    </lineage>
</organism>
<feature type="compositionally biased region" description="Polar residues" evidence="1">
    <location>
        <begin position="12"/>
        <end position="27"/>
    </location>
</feature>